<dbReference type="OrthoDB" id="7768317at2"/>
<name>A0A7U5HVY6_9SPHN</name>
<dbReference type="Proteomes" id="UP000032300">
    <property type="component" value="Plasmid unnamed"/>
</dbReference>
<dbReference type="RefSeq" id="WP_044337118.1">
    <property type="nucleotide sequence ID" value="NZ_CP010837.1"/>
</dbReference>
<geneLocation type="plasmid" evidence="2"/>
<protein>
    <recommendedName>
        <fullName evidence="3">Heptosyltransferase</fullName>
    </recommendedName>
</protein>
<keyword evidence="1" id="KW-0614">Plasmid</keyword>
<proteinExistence type="predicted"/>
<dbReference type="Gene3D" id="3.40.50.2000">
    <property type="entry name" value="Glycogen Phosphorylase B"/>
    <property type="match status" value="1"/>
</dbReference>
<evidence type="ECO:0008006" key="3">
    <source>
        <dbReference type="Google" id="ProtNLM"/>
    </source>
</evidence>
<evidence type="ECO:0000313" key="2">
    <source>
        <dbReference type="Proteomes" id="UP000032300"/>
    </source>
</evidence>
<reference evidence="1 2" key="2">
    <citation type="submission" date="2015-02" db="EMBL/GenBank/DDBJ databases">
        <title>The complete genome of Sphingomonas hengshuiensis sp. WHSC-8 isolated from soil of Hengshui Lake.</title>
        <authorList>
            <person name="Wei S."/>
            <person name="Guo J."/>
            <person name="Su C."/>
            <person name="Wu R."/>
            <person name="Zhang Z."/>
            <person name="Liang K."/>
            <person name="Li H."/>
            <person name="Wang T."/>
            <person name="Liu H."/>
            <person name="Zhang C."/>
            <person name="Li Z."/>
            <person name="Wang Q."/>
            <person name="Meng J."/>
        </authorList>
    </citation>
    <scope>NUCLEOTIDE SEQUENCE [LARGE SCALE GENOMIC DNA]</scope>
    <source>
        <strain evidence="1 2">WHSC-8</strain>
        <plasmid evidence="2">Plasmid</plasmid>
    </source>
</reference>
<keyword evidence="2" id="KW-1185">Reference proteome</keyword>
<reference evidence="1 2" key="1">
    <citation type="journal article" date="2015" name="Int. J. Syst. Evol. Microbiol.">
        <title>Sphingomonas hengshuiensis sp. nov., isolated from lake wetland.</title>
        <authorList>
            <person name="Wei S."/>
            <person name="Wang T."/>
            <person name="Liu H."/>
            <person name="Zhang C."/>
            <person name="Guo J."/>
            <person name="Wang Q."/>
            <person name="Liang K."/>
            <person name="Zhang Z."/>
        </authorList>
    </citation>
    <scope>NUCLEOTIDE SEQUENCE [LARGE SCALE GENOMIC DNA]</scope>
    <source>
        <strain evidence="1 2">WHSC-8</strain>
        <plasmid evidence="1">unnamed</plasmid>
    </source>
</reference>
<dbReference type="SUPFAM" id="SSF53756">
    <property type="entry name" value="UDP-Glycosyltransferase/glycogen phosphorylase"/>
    <property type="match status" value="1"/>
</dbReference>
<gene>
    <name evidence="1" type="ORF">TS85_23835</name>
</gene>
<organism evidence="1 2">
    <name type="scientific">Sphingomonas hengshuiensis</name>
    <dbReference type="NCBI Taxonomy" id="1609977"/>
    <lineage>
        <taxon>Bacteria</taxon>
        <taxon>Pseudomonadati</taxon>
        <taxon>Pseudomonadota</taxon>
        <taxon>Alphaproteobacteria</taxon>
        <taxon>Sphingomonadales</taxon>
        <taxon>Sphingomonadaceae</taxon>
        <taxon>Sphingomonas</taxon>
    </lineage>
</organism>
<evidence type="ECO:0000313" key="1">
    <source>
        <dbReference type="EMBL" id="AJP74809.1"/>
    </source>
</evidence>
<dbReference type="EMBL" id="CP010837">
    <property type="protein sequence ID" value="AJP74809.1"/>
    <property type="molecule type" value="Genomic_DNA"/>
</dbReference>
<dbReference type="KEGG" id="sphi:TS85_23835"/>
<dbReference type="AlphaFoldDB" id="A0A7U5HVY6"/>
<sequence length="288" mass="31696">MTLPRYPVVFLQYRALGDFVIAAQCLGRRRIEPGSGIELLAGEHLRPIAAVLDIHFPLRFFAHPERAIPAIIALRSQGMLRGLKSAILLKGALHKAGIPREALVIFEKLDKRERFLAAGFSATALPHAENIYLAHDAMLDALGLGMHDRVDRAPPAGPVRIYPGSRLPERHVPFKVVAEILDTVSALGLPVELMLLEGERPDLETTGLPFTRVPRTFEALIASIKGARKVISADSMPAHLAEYLDTPIFVCSPTLKSYWLPRSAFTDGWTSLFDEGGGSERLRRFLAA</sequence>
<accession>A0A7U5HVY6</accession>